<evidence type="ECO:0000259" key="5">
    <source>
        <dbReference type="Pfam" id="PF25154"/>
    </source>
</evidence>
<dbReference type="KEGG" id="bbes:BESB_005260"/>
<dbReference type="InterPro" id="IPR056857">
    <property type="entry name" value="TPR_AP5Z1_N"/>
</dbReference>
<dbReference type="STRING" id="94643.A0A2A9MJP0"/>
<evidence type="ECO:0000313" key="6">
    <source>
        <dbReference type="EMBL" id="PFH38185.1"/>
    </source>
</evidence>
<dbReference type="Pfam" id="PF25154">
    <property type="entry name" value="TPR_AP5Z1_C"/>
    <property type="match status" value="1"/>
</dbReference>
<feature type="compositionally biased region" description="Basic and acidic residues" evidence="1">
    <location>
        <begin position="1792"/>
        <end position="1805"/>
    </location>
</feature>
<feature type="region of interest" description="Disordered" evidence="1">
    <location>
        <begin position="1158"/>
        <end position="1177"/>
    </location>
</feature>
<dbReference type="InterPro" id="IPR055450">
    <property type="entry name" value="AP5Z1_ARM"/>
</dbReference>
<proteinExistence type="predicted"/>
<evidence type="ECO:0000256" key="1">
    <source>
        <dbReference type="SAM" id="MobiDB-lite"/>
    </source>
</evidence>
<feature type="chain" id="PRO_5013061009" description="Adaptor-related protein complex 5 beta subunit" evidence="2">
    <location>
        <begin position="22"/>
        <end position="2129"/>
    </location>
</feature>
<protein>
    <recommendedName>
        <fullName evidence="8">Adaptor-related protein complex 5 beta subunit</fullName>
    </recommendedName>
</protein>
<dbReference type="RefSeq" id="XP_029222194.1">
    <property type="nucleotide sequence ID" value="XM_029359281.1"/>
</dbReference>
<dbReference type="InterPro" id="IPR028222">
    <property type="entry name" value="AP5Z1"/>
</dbReference>
<dbReference type="Pfam" id="PF25153">
    <property type="entry name" value="TPR_AP5Z1"/>
    <property type="match status" value="1"/>
</dbReference>
<feature type="region of interest" description="Disordered" evidence="1">
    <location>
        <begin position="1655"/>
        <end position="1683"/>
    </location>
</feature>
<feature type="region of interest" description="Disordered" evidence="1">
    <location>
        <begin position="899"/>
        <end position="944"/>
    </location>
</feature>
<feature type="compositionally biased region" description="Acidic residues" evidence="1">
    <location>
        <begin position="1766"/>
        <end position="1791"/>
    </location>
</feature>
<keyword evidence="2" id="KW-0732">Signal</keyword>
<keyword evidence="7" id="KW-1185">Reference proteome</keyword>
<sequence length="2129" mass="227111">MSTASGFVPSLLGVLEGLAAALQHQHRSAGAASDRRASQTTTADVSAMLKHLHAFLLTNIFTPALIADASHNASAAYLRCLIHRVQLDLYALLVSSAEFASLSTRLLASMLIKLLASISPSSPPRLFSTSSTALPAGATRLPPYPPASASRAFSDRLFSASALTQLSPLVVFDVEIEGQRAVRPRPGDAAEPLRGVPGALGSTGAVGLSPASGGGPGPSLPQAFGQLPAFFFTTFGGNMALYSPHQLRSFLFLLAELKPADLLVANAQNFVAWLTFSPADAVEDASLGPGAERRRGLGSALAGLVPGDLNEEEDDEDDSYLYGEGELQAGSKGGGAHRAQLLQKLAQGENGEAQSTRYTLFKLSSGAGSSAFSAISTRHRPSSFSASRSGPDSSSAGLAAPASSSSSILTSLFPSSTAAPFDALQGGSRAPASAFCASSAAPDGQSVFGLGGKAAARAPDSKEPDLLRLSSPQLAREAINRGPLRASTSSPVAASAAASPANPAAGKGFFIFPPPVGYDGPRAKALVASSSSASRTPPVPPLALRQLSLSCLLVLLERCFCSSEDVFSVAGRHRDILCAPRDEEESECALGRGECSHLSRAEDGRAGVPPDCLPGAQSAFSQGQETAGEAGGARRCMYTSGVERGDWEGDADASPAPRALDLSAGPALARRRRCQKDWWFLTLRRLIRRVENWGIRLLLNAQRDAQRQEDEGRWSLLKNLWRGDKPKVVLEADGKPSREMFTCLCVVEDFSDEQQMSIHFFSALYAWLVTIYHRQITLQRQKQIGEEAVFKLVHFGFLPRSALAPPATPAYAAVPPRSRESVSPSIRSARFSAAREDAEIEEGEEDAEEESEGDDERREGAGAIEAGHDAKDVQDMVQRLLEITKSFDAERGVLARMHTAEAAPDGPEGVPEREASGKSQTIEPDGDPRGPADWGRPSPSHEPYLDRRLEAGAEPRDLARDFVASTRAASAVPPPNAPRCRSLSPCFASCHSATSSYSSSASGLPSVSKSVSSSVAASVAEAAVSTCVAPRAPASIQLNRRFLSALATYCLRLLAQVERQQNLYFQQLLQLRERAEKAAAASALGGSSLQPWSFLARPAASKSRKREKRGAEFLARLLTAAGAENDDERQELRSASLFARAALSAGLGRGGALAGTEGWAEATSGGKGERVNGRGGQTRSPFTDGVVKVGGSQYWSLGQHAAIPESVWELQMADAVGAEAMRILDLVCRADAEYVSAVFPAIKRVCERLLSGGGLHLFTCVFHFYLHHYPHQLFSLDSFVQQYVAHLGLHYRSVLLTINALTFLNNNLQALVVKTNIFTRYFPVIFKLVAYHPRAAGSLLFPLLPAIVGPDTVMEVLHSLLDLPLTASFLERFDQEGAAAASLFASSFFASSKEVSAGALSLAAQAAATACDRTCPFLKALKAYLLRNEAGGRSVIWESDESEEVLVNLQVLWRRLPITSRLSAVCKIVPGCLQVYFRIVLNDAPPYYAEKVLRVLLERFLMLCPVEFYMDALNRLFLTMILQIFNRYPIFVISLRTQILQAVYRHLTVRGALLARHLCWVMGEYASPHLLTPSELSRWERPCAAEPEASGFSALRNLQGAHAGEAASSLPVVVRRAASSKTGAELFAGFFDALESLAYEATASVRPASSTLAFGSSPAGGSGDPLSFSRPARGGPLPPSSPSAFWRLRAGAAGSGALGAAPARAEGVAGVSPPGATGAEDAARLGREGEAWGQSASAPNGPGRPEESARGTRDGSRHDANLGVSSEEEDEETDSEDMSELDTSDELSLSSDEEREREEGRRRGESATLSSLPADAQTAPDQEELRLVFTPCFVCVVVTAMTKFALRYPAFMPRVVLCFSKLSRCFSSGEYASVRERVQTCLHLASKSSACASILQARVPSPIASLGPPPVSFDADGIERVCVFCSLNSVRIAPLQSLTQYCHTPYNFVPGPRLHLFELPGYPVDGTPDSQEIESRMAQYLFADHPQGVRQTRHMRISPYSGALPEAEVFALQDQGLASSPGEVTASLGGSPGNDTLPQRGVSPGMSSLAQNISASWDMASHEHTVTWEHARKSMAFVDDSGGLWSPLTSRPGGEEAADEGIPGSLFSQPSVTEMLLRRQIHQKDSVHD</sequence>
<dbReference type="InterPro" id="IPR056856">
    <property type="entry name" value="TPR_AP5Z1_C"/>
</dbReference>
<feature type="compositionally biased region" description="Basic and acidic residues" evidence="1">
    <location>
        <begin position="855"/>
        <end position="871"/>
    </location>
</feature>
<feature type="domain" description="AP-5 complex subunit zeta-1 N-terminal TPR" evidence="4">
    <location>
        <begin position="723"/>
        <end position="772"/>
    </location>
</feature>
<dbReference type="OrthoDB" id="744564at2759"/>
<name>A0A2A9MJP0_BESBE</name>
<feature type="domain" description="AP-5 complex subunit zeta-1 C-terminal TPR" evidence="5">
    <location>
        <begin position="1343"/>
        <end position="1568"/>
    </location>
</feature>
<accession>A0A2A9MJP0</accession>
<evidence type="ECO:0000259" key="4">
    <source>
        <dbReference type="Pfam" id="PF25153"/>
    </source>
</evidence>
<evidence type="ECO:0000313" key="7">
    <source>
        <dbReference type="Proteomes" id="UP000224006"/>
    </source>
</evidence>
<organism evidence="6 7">
    <name type="scientific">Besnoitia besnoiti</name>
    <name type="common">Apicomplexan protozoan</name>
    <dbReference type="NCBI Taxonomy" id="94643"/>
    <lineage>
        <taxon>Eukaryota</taxon>
        <taxon>Sar</taxon>
        <taxon>Alveolata</taxon>
        <taxon>Apicomplexa</taxon>
        <taxon>Conoidasida</taxon>
        <taxon>Coccidia</taxon>
        <taxon>Eucoccidiorida</taxon>
        <taxon>Eimeriorina</taxon>
        <taxon>Sarcocystidae</taxon>
        <taxon>Besnoitia</taxon>
    </lineage>
</organism>
<feature type="domain" description="AP-5 complex subunit zeta-1 ARM repeats" evidence="3">
    <location>
        <begin position="1214"/>
        <end position="1327"/>
    </location>
</feature>
<feature type="region of interest" description="Disordered" evidence="1">
    <location>
        <begin position="809"/>
        <end position="871"/>
    </location>
</feature>
<evidence type="ECO:0000259" key="3">
    <source>
        <dbReference type="Pfam" id="PF14764"/>
    </source>
</evidence>
<dbReference type="VEuPathDB" id="ToxoDB:BESB_005260"/>
<feature type="compositionally biased region" description="Acidic residues" evidence="1">
    <location>
        <begin position="838"/>
        <end position="854"/>
    </location>
</feature>
<dbReference type="PANTHER" id="PTHR46488:SF1">
    <property type="entry name" value="AP-5 COMPLEX SUBUNIT ZETA-1"/>
    <property type="match status" value="1"/>
</dbReference>
<reference evidence="6 7" key="1">
    <citation type="submission" date="2017-09" db="EMBL/GenBank/DDBJ databases">
        <title>Genome sequencing of Besnoitia besnoiti strain Bb-Ger1.</title>
        <authorList>
            <person name="Schares G."/>
            <person name="Venepally P."/>
            <person name="Lorenzi H.A."/>
        </authorList>
    </citation>
    <scope>NUCLEOTIDE SEQUENCE [LARGE SCALE GENOMIC DNA]</scope>
    <source>
        <strain evidence="6 7">Bb-Ger1</strain>
    </source>
</reference>
<feature type="compositionally biased region" description="Basic and acidic residues" evidence="1">
    <location>
        <begin position="1744"/>
        <end position="1760"/>
    </location>
</feature>
<feature type="compositionally biased region" description="Low complexity" evidence="1">
    <location>
        <begin position="809"/>
        <end position="828"/>
    </location>
</feature>
<gene>
    <name evidence="6" type="ORF">BESB_005260</name>
</gene>
<dbReference type="Proteomes" id="UP000224006">
    <property type="component" value="Chromosome I"/>
</dbReference>
<comment type="caution">
    <text evidence="6">The sequence shown here is derived from an EMBL/GenBank/DDBJ whole genome shotgun (WGS) entry which is preliminary data.</text>
</comment>
<feature type="signal peptide" evidence="2">
    <location>
        <begin position="1"/>
        <end position="21"/>
    </location>
</feature>
<dbReference type="GO" id="GO:0044599">
    <property type="term" value="C:AP-5 adaptor complex"/>
    <property type="evidence" value="ECO:0007669"/>
    <property type="project" value="InterPro"/>
</dbReference>
<dbReference type="EMBL" id="NWUJ01000001">
    <property type="protein sequence ID" value="PFH38185.1"/>
    <property type="molecule type" value="Genomic_DNA"/>
</dbReference>
<feature type="region of interest" description="Disordered" evidence="1">
    <location>
        <begin position="1727"/>
        <end position="1819"/>
    </location>
</feature>
<evidence type="ECO:0008006" key="8">
    <source>
        <dbReference type="Google" id="ProtNLM"/>
    </source>
</evidence>
<evidence type="ECO:0000256" key="2">
    <source>
        <dbReference type="SAM" id="SignalP"/>
    </source>
</evidence>
<dbReference type="GeneID" id="40305589"/>
<dbReference type="PANTHER" id="PTHR46488">
    <property type="entry name" value="AP-5 COMPLEX SUBUNIT ZETA-1"/>
    <property type="match status" value="1"/>
</dbReference>
<feature type="region of interest" description="Disordered" evidence="1">
    <location>
        <begin position="378"/>
        <end position="401"/>
    </location>
</feature>
<dbReference type="Pfam" id="PF14764">
    <property type="entry name" value="SPG48"/>
    <property type="match status" value="1"/>
</dbReference>